<dbReference type="VEuPathDB" id="TrichDB:TVAGG3_0046770"/>
<accession>A2FEZ4</accession>
<proteinExistence type="predicted"/>
<evidence type="ECO:0000313" key="3">
    <source>
        <dbReference type="Proteomes" id="UP000001542"/>
    </source>
</evidence>
<dbReference type="VEuPathDB" id="TrichDB:TVAG_256880"/>
<dbReference type="InParanoid" id="A2FEZ4"/>
<dbReference type="KEGG" id="tva:4754321"/>
<keyword evidence="3" id="KW-1185">Reference proteome</keyword>
<reference evidence="2" key="2">
    <citation type="journal article" date="2007" name="Science">
        <title>Draft genome sequence of the sexually transmitted pathogen Trichomonas vaginalis.</title>
        <authorList>
            <person name="Carlton J.M."/>
            <person name="Hirt R.P."/>
            <person name="Silva J.C."/>
            <person name="Delcher A.L."/>
            <person name="Schatz M."/>
            <person name="Zhao Q."/>
            <person name="Wortman J.R."/>
            <person name="Bidwell S.L."/>
            <person name="Alsmark U.C.M."/>
            <person name="Besteiro S."/>
            <person name="Sicheritz-Ponten T."/>
            <person name="Noel C.J."/>
            <person name="Dacks J.B."/>
            <person name="Foster P.G."/>
            <person name="Simillion C."/>
            <person name="Van de Peer Y."/>
            <person name="Miranda-Saavedra D."/>
            <person name="Barton G.J."/>
            <person name="Westrop G.D."/>
            <person name="Mueller S."/>
            <person name="Dessi D."/>
            <person name="Fiori P.L."/>
            <person name="Ren Q."/>
            <person name="Paulsen I."/>
            <person name="Zhang H."/>
            <person name="Bastida-Corcuera F.D."/>
            <person name="Simoes-Barbosa A."/>
            <person name="Brown M.T."/>
            <person name="Hayes R.D."/>
            <person name="Mukherjee M."/>
            <person name="Okumura C.Y."/>
            <person name="Schneider R."/>
            <person name="Smith A.J."/>
            <person name="Vanacova S."/>
            <person name="Villalvazo M."/>
            <person name="Haas B.J."/>
            <person name="Pertea M."/>
            <person name="Feldblyum T.V."/>
            <person name="Utterback T.R."/>
            <person name="Shu C.L."/>
            <person name="Osoegawa K."/>
            <person name="de Jong P.J."/>
            <person name="Hrdy I."/>
            <person name="Horvathova L."/>
            <person name="Zubacova Z."/>
            <person name="Dolezal P."/>
            <person name="Malik S.B."/>
            <person name="Logsdon J.M. Jr."/>
            <person name="Henze K."/>
            <person name="Gupta A."/>
            <person name="Wang C.C."/>
            <person name="Dunne R.L."/>
            <person name="Upcroft J.A."/>
            <person name="Upcroft P."/>
            <person name="White O."/>
            <person name="Salzberg S.L."/>
            <person name="Tang P."/>
            <person name="Chiu C.-H."/>
            <person name="Lee Y.-S."/>
            <person name="Embley T.M."/>
            <person name="Coombs G.H."/>
            <person name="Mottram J.C."/>
            <person name="Tachezy J."/>
            <person name="Fraser-Liggett C.M."/>
            <person name="Johnson P.J."/>
        </authorList>
    </citation>
    <scope>NUCLEOTIDE SEQUENCE [LARGE SCALE GENOMIC DNA]</scope>
    <source>
        <strain evidence="2">G3</strain>
    </source>
</reference>
<dbReference type="RefSeq" id="XP_001309478.1">
    <property type="nucleotide sequence ID" value="XM_001309477.1"/>
</dbReference>
<gene>
    <name evidence="2" type="ORF">TVAG_256880</name>
</gene>
<organism evidence="2 3">
    <name type="scientific">Trichomonas vaginalis (strain ATCC PRA-98 / G3)</name>
    <dbReference type="NCBI Taxonomy" id="412133"/>
    <lineage>
        <taxon>Eukaryota</taxon>
        <taxon>Metamonada</taxon>
        <taxon>Parabasalia</taxon>
        <taxon>Trichomonadida</taxon>
        <taxon>Trichomonadidae</taxon>
        <taxon>Trichomonas</taxon>
    </lineage>
</organism>
<dbReference type="Proteomes" id="UP000001542">
    <property type="component" value="Unassembled WGS sequence"/>
</dbReference>
<dbReference type="AlphaFoldDB" id="A2FEZ4"/>
<dbReference type="SUPFAM" id="SSF48371">
    <property type="entry name" value="ARM repeat"/>
    <property type="match status" value="1"/>
</dbReference>
<dbReference type="InterPro" id="IPR016024">
    <property type="entry name" value="ARM-type_fold"/>
</dbReference>
<dbReference type="SMR" id="A2FEZ4"/>
<sequence length="479" mass="55880">MEYKEDSSNEVTIDSNGIDPHKILSDQNQIEKDIEQNNKKQISFFDVTVSENNSCSDEYLKAIFKAITEIYQRSFMPIQDSEEKLYDFIFELSDSNHKNVLKELISDFDIPAYIFGKIHNDNHRNLLPKRILALTTCLELNFQLFNEDYFDFILNTLFLEQNIENTDEFTAVLAFLANFTDENNIQLFPVEFFPILSELMSLHVFNIIYRHTILLILKIIQVLSPNDEINDFISNCFVFINEFIEQAPSYANNAILQLISAISDFNTSYLNYLIPSLDHISAFGQISYQTIFSVIRSSLSFDFLTDQVFSAIFDTLTLSTIDDLLIIELYSMLNMLISKDSEKFYEIFLNDHSNVEIMMNSIQTLFSSTSFNIVAVVGRFYSVLFYYFPSLIENKKYFDIENFKRICEVQTELVIIVLNAFDSTLSFIMRTNENEAREFIEMIQNSEILDDICDYVDDLDNDEIQTECDQIINKFIPDE</sequence>
<name>A2FEZ4_TRIV3</name>
<reference evidence="2" key="1">
    <citation type="submission" date="2006-10" db="EMBL/GenBank/DDBJ databases">
        <authorList>
            <person name="Amadeo P."/>
            <person name="Zhao Q."/>
            <person name="Wortman J."/>
            <person name="Fraser-Liggett C."/>
            <person name="Carlton J."/>
        </authorList>
    </citation>
    <scope>NUCLEOTIDE SEQUENCE</scope>
    <source>
        <strain evidence="2">G3</strain>
    </source>
</reference>
<evidence type="ECO:0000313" key="2">
    <source>
        <dbReference type="EMBL" id="EAX96548.1"/>
    </source>
</evidence>
<feature type="region of interest" description="Disordered" evidence="1">
    <location>
        <begin position="1"/>
        <end position="20"/>
    </location>
</feature>
<evidence type="ECO:0000256" key="1">
    <source>
        <dbReference type="SAM" id="MobiDB-lite"/>
    </source>
</evidence>
<dbReference type="EMBL" id="DS113754">
    <property type="protein sequence ID" value="EAX96548.1"/>
    <property type="molecule type" value="Genomic_DNA"/>
</dbReference>
<protein>
    <submittedName>
        <fullName evidence="2">Uncharacterized protein</fullName>
    </submittedName>
</protein>